<reference evidence="1 2" key="1">
    <citation type="submission" date="2020-03" db="EMBL/GenBank/DDBJ databases">
        <authorList>
            <person name="Kim M.K."/>
        </authorList>
    </citation>
    <scope>NUCLEOTIDE SEQUENCE [LARGE SCALE GENOMIC DNA]</scope>
    <source>
        <strain evidence="1 2">BT328</strain>
    </source>
</reference>
<dbReference type="GO" id="GO:0016853">
    <property type="term" value="F:isomerase activity"/>
    <property type="evidence" value="ECO:0007669"/>
    <property type="project" value="UniProtKB-KW"/>
</dbReference>
<proteinExistence type="predicted"/>
<sequence>MNVSSEQLAGTPLRLTQHHSGYWQVTIDAPPLNLFGPELLTGLEEIIRRMKMAPELRVLVFDSAVPDYFIAHFDIKKGGEILTRKTPSGLLPWFDVALALYESPVISIASIRGRTRGVGIEFAAACDMRFASEKSIFGQFEVGVSTIPGGGSMEFLPLLTGRARALEIIIGAEDLEAATAERYGLINRLIPDDQLDNFVHQLALRISHFDPVITGMAKTMINQRAPKVFMEHMNASRAAFIEANLRPERKSISQKLQGWGIQQDGDFERNLGLYLSRISEEVSQKS</sequence>
<dbReference type="EMBL" id="CP050063">
    <property type="protein sequence ID" value="QIP13839.1"/>
    <property type="molecule type" value="Genomic_DNA"/>
</dbReference>
<organism evidence="1 2">
    <name type="scientific">Spirosoma aureum</name>
    <dbReference type="NCBI Taxonomy" id="2692134"/>
    <lineage>
        <taxon>Bacteria</taxon>
        <taxon>Pseudomonadati</taxon>
        <taxon>Bacteroidota</taxon>
        <taxon>Cytophagia</taxon>
        <taxon>Cytophagales</taxon>
        <taxon>Cytophagaceae</taxon>
        <taxon>Spirosoma</taxon>
    </lineage>
</organism>
<dbReference type="CDD" id="cd06558">
    <property type="entry name" value="crotonase-like"/>
    <property type="match status" value="1"/>
</dbReference>
<dbReference type="PANTHER" id="PTHR43459">
    <property type="entry name" value="ENOYL-COA HYDRATASE"/>
    <property type="match status" value="1"/>
</dbReference>
<gene>
    <name evidence="1" type="ORF">G8759_15080</name>
</gene>
<evidence type="ECO:0000313" key="1">
    <source>
        <dbReference type="EMBL" id="QIP13839.1"/>
    </source>
</evidence>
<dbReference type="Gene3D" id="3.90.226.10">
    <property type="entry name" value="2-enoyl-CoA Hydratase, Chain A, domain 1"/>
    <property type="match status" value="1"/>
</dbReference>
<dbReference type="RefSeq" id="WP_167209297.1">
    <property type="nucleotide sequence ID" value="NZ_CP050063.1"/>
</dbReference>
<accession>A0A6G9ANB4</accession>
<dbReference type="Pfam" id="PF00378">
    <property type="entry name" value="ECH_1"/>
    <property type="match status" value="1"/>
</dbReference>
<dbReference type="Proteomes" id="UP000501802">
    <property type="component" value="Chromosome"/>
</dbReference>
<dbReference type="InterPro" id="IPR001753">
    <property type="entry name" value="Enoyl-CoA_hydra/iso"/>
</dbReference>
<dbReference type="InterPro" id="IPR029045">
    <property type="entry name" value="ClpP/crotonase-like_dom_sf"/>
</dbReference>
<dbReference type="SUPFAM" id="SSF52096">
    <property type="entry name" value="ClpP/crotonase"/>
    <property type="match status" value="1"/>
</dbReference>
<keyword evidence="2" id="KW-1185">Reference proteome</keyword>
<dbReference type="AlphaFoldDB" id="A0A6G9ANB4"/>
<keyword evidence="1" id="KW-0413">Isomerase</keyword>
<name>A0A6G9ANB4_9BACT</name>
<dbReference type="PANTHER" id="PTHR43459:SF1">
    <property type="entry name" value="EG:BACN32G11.4 PROTEIN"/>
    <property type="match status" value="1"/>
</dbReference>
<protein>
    <submittedName>
        <fullName evidence="1">Enoyl-CoA hydratase/isomerase family protein</fullName>
    </submittedName>
</protein>
<evidence type="ECO:0000313" key="2">
    <source>
        <dbReference type="Proteomes" id="UP000501802"/>
    </source>
</evidence>
<dbReference type="KEGG" id="spib:G8759_15080"/>